<proteinExistence type="inferred from homology"/>
<comment type="similarity">
    <text evidence="2">Belongs to the acyl-CoA dehydrogenase family.</text>
</comment>
<dbReference type="InterPro" id="IPR013786">
    <property type="entry name" value="AcylCoA_DH/ox_N"/>
</dbReference>
<keyword evidence="3" id="KW-0285">Flavoprotein</keyword>
<keyword evidence="4" id="KW-0274">FAD</keyword>
<comment type="caution">
    <text evidence="8">The sequence shown here is derived from an EMBL/GenBank/DDBJ whole genome shotgun (WGS) entry which is preliminary data.</text>
</comment>
<gene>
    <name evidence="8" type="ORF">ACFPZN_11825</name>
</gene>
<dbReference type="InterPro" id="IPR036250">
    <property type="entry name" value="AcylCo_DH-like_C"/>
</dbReference>
<dbReference type="PANTHER" id="PTHR43884">
    <property type="entry name" value="ACYL-COA DEHYDROGENASE"/>
    <property type="match status" value="1"/>
</dbReference>
<dbReference type="RefSeq" id="WP_378281923.1">
    <property type="nucleotide sequence ID" value="NZ_JBHSON010000013.1"/>
</dbReference>
<dbReference type="InterPro" id="IPR037069">
    <property type="entry name" value="AcylCoA_DH/ox_N_sf"/>
</dbReference>
<comment type="cofactor">
    <cofactor evidence="1">
        <name>FAD</name>
        <dbReference type="ChEBI" id="CHEBI:57692"/>
    </cofactor>
</comment>
<evidence type="ECO:0000256" key="2">
    <source>
        <dbReference type="ARBA" id="ARBA00009347"/>
    </source>
</evidence>
<evidence type="ECO:0000259" key="6">
    <source>
        <dbReference type="Pfam" id="PF00441"/>
    </source>
</evidence>
<dbReference type="Pfam" id="PF02771">
    <property type="entry name" value="Acyl-CoA_dh_N"/>
    <property type="match status" value="1"/>
</dbReference>
<feature type="domain" description="Acyl-CoA dehydrogenase/oxidase C-terminal" evidence="6">
    <location>
        <begin position="193"/>
        <end position="324"/>
    </location>
</feature>
<dbReference type="Gene3D" id="1.20.140.10">
    <property type="entry name" value="Butyryl-CoA Dehydrogenase, subunit A, domain 3"/>
    <property type="match status" value="1"/>
</dbReference>
<name>A0ABW0ZZK0_9ACTN</name>
<accession>A0ABW0ZZK0</accession>
<reference evidence="9" key="1">
    <citation type="journal article" date="2019" name="Int. J. Syst. Evol. Microbiol.">
        <title>The Global Catalogue of Microorganisms (GCM) 10K type strain sequencing project: providing services to taxonomists for standard genome sequencing and annotation.</title>
        <authorList>
            <consortium name="The Broad Institute Genomics Platform"/>
            <consortium name="The Broad Institute Genome Sequencing Center for Infectious Disease"/>
            <person name="Wu L."/>
            <person name="Ma J."/>
        </authorList>
    </citation>
    <scope>NUCLEOTIDE SEQUENCE [LARGE SCALE GENOMIC DNA]</scope>
    <source>
        <strain evidence="9">KCTC 42087</strain>
    </source>
</reference>
<dbReference type="EC" id="1.-.-.-" evidence="8"/>
<dbReference type="SUPFAM" id="SSF56645">
    <property type="entry name" value="Acyl-CoA dehydrogenase NM domain-like"/>
    <property type="match status" value="1"/>
</dbReference>
<dbReference type="Gene3D" id="1.10.540.10">
    <property type="entry name" value="Acyl-CoA dehydrogenase/oxidase, N-terminal domain"/>
    <property type="match status" value="1"/>
</dbReference>
<dbReference type="InterPro" id="IPR009100">
    <property type="entry name" value="AcylCoA_DH/oxidase_NM_dom_sf"/>
</dbReference>
<evidence type="ECO:0000256" key="4">
    <source>
        <dbReference type="ARBA" id="ARBA00022827"/>
    </source>
</evidence>
<evidence type="ECO:0000256" key="1">
    <source>
        <dbReference type="ARBA" id="ARBA00001974"/>
    </source>
</evidence>
<organism evidence="8 9">
    <name type="scientific">Actinomadura rugatobispora</name>
    <dbReference type="NCBI Taxonomy" id="1994"/>
    <lineage>
        <taxon>Bacteria</taxon>
        <taxon>Bacillati</taxon>
        <taxon>Actinomycetota</taxon>
        <taxon>Actinomycetes</taxon>
        <taxon>Streptosporangiales</taxon>
        <taxon>Thermomonosporaceae</taxon>
        <taxon>Actinomadura</taxon>
    </lineage>
</organism>
<keyword evidence="5 8" id="KW-0560">Oxidoreductase</keyword>
<evidence type="ECO:0000313" key="9">
    <source>
        <dbReference type="Proteomes" id="UP001596074"/>
    </source>
</evidence>
<sequence length="333" mass="34766">MSLSVSGPRSADGRRDQLRVSLRELLSPDGGPSAGAVAPPEEPSRWWKGLAEFGVFALAVPEERGGLGLGLAESALASEELGRALGWGPLVWAQLAALAVPELASGELVVTGVDRDAGPEGDPLLVEHLAAADRLLVLSGDGVHLHARDGVDFAEVARPLDPLTPIARIDRLPEGERVAGAETAARLRRAGTLLSAAFLLGISDAALHVAIGYAKERRQFGRPIGSFQAIKHLLADCYVRTSLARAALYAASELEAVDGTGADLPAAKLLCGRAANDNARAAVQVFGGMGFSWESSPHLLLKRAWVLDSAFGSGERHALLVADDLARDPEAAA</sequence>
<feature type="domain" description="Acyl-CoA dehydrogenase/oxidase N-terminal" evidence="7">
    <location>
        <begin position="18"/>
        <end position="96"/>
    </location>
</feature>
<dbReference type="PANTHER" id="PTHR43884:SF20">
    <property type="entry name" value="ACYL-COA DEHYDROGENASE FADE28"/>
    <property type="match status" value="1"/>
</dbReference>
<dbReference type="Pfam" id="PF00441">
    <property type="entry name" value="Acyl-CoA_dh_1"/>
    <property type="match status" value="1"/>
</dbReference>
<protein>
    <submittedName>
        <fullName evidence="8">Acyl-CoA dehydrogenase family protein</fullName>
        <ecNumber evidence="8">1.-.-.-</ecNumber>
    </submittedName>
</protein>
<dbReference type="Proteomes" id="UP001596074">
    <property type="component" value="Unassembled WGS sequence"/>
</dbReference>
<dbReference type="SUPFAM" id="SSF47203">
    <property type="entry name" value="Acyl-CoA dehydrogenase C-terminal domain-like"/>
    <property type="match status" value="1"/>
</dbReference>
<dbReference type="InterPro" id="IPR009075">
    <property type="entry name" value="AcylCo_DH/oxidase_C"/>
</dbReference>
<evidence type="ECO:0000256" key="3">
    <source>
        <dbReference type="ARBA" id="ARBA00022630"/>
    </source>
</evidence>
<evidence type="ECO:0000313" key="8">
    <source>
        <dbReference type="EMBL" id="MFC5746300.1"/>
    </source>
</evidence>
<dbReference type="GO" id="GO:0016491">
    <property type="term" value="F:oxidoreductase activity"/>
    <property type="evidence" value="ECO:0007669"/>
    <property type="project" value="UniProtKB-KW"/>
</dbReference>
<keyword evidence="9" id="KW-1185">Reference proteome</keyword>
<evidence type="ECO:0000259" key="7">
    <source>
        <dbReference type="Pfam" id="PF02771"/>
    </source>
</evidence>
<evidence type="ECO:0000256" key="5">
    <source>
        <dbReference type="ARBA" id="ARBA00023002"/>
    </source>
</evidence>
<dbReference type="EMBL" id="JBHSON010000013">
    <property type="protein sequence ID" value="MFC5746300.1"/>
    <property type="molecule type" value="Genomic_DNA"/>
</dbReference>